<keyword evidence="1" id="KW-0812">Transmembrane</keyword>
<evidence type="ECO:0000256" key="1">
    <source>
        <dbReference type="SAM" id="Phobius"/>
    </source>
</evidence>
<feature type="transmembrane region" description="Helical" evidence="1">
    <location>
        <begin position="47"/>
        <end position="71"/>
    </location>
</feature>
<evidence type="ECO:0000313" key="4">
    <source>
        <dbReference type="Proteomes" id="UP000193834"/>
    </source>
</evidence>
<evidence type="ECO:0000259" key="2">
    <source>
        <dbReference type="Pfam" id="PF03703"/>
    </source>
</evidence>
<feature type="transmembrane region" description="Helical" evidence="1">
    <location>
        <begin position="21"/>
        <end position="41"/>
    </location>
</feature>
<keyword evidence="1" id="KW-1133">Transmembrane helix</keyword>
<proteinExistence type="predicted"/>
<evidence type="ECO:0000313" key="3">
    <source>
        <dbReference type="EMBL" id="SMG10604.1"/>
    </source>
</evidence>
<dbReference type="InterPro" id="IPR005182">
    <property type="entry name" value="YdbS-like_PH"/>
</dbReference>
<keyword evidence="4" id="KW-1185">Reference proteome</keyword>
<protein>
    <recommendedName>
        <fullName evidence="2">YdbS-like PH domain-containing protein</fullName>
    </recommendedName>
</protein>
<gene>
    <name evidence="3" type="ORF">SAMN06295960_0199</name>
</gene>
<dbReference type="Proteomes" id="UP000193834">
    <property type="component" value="Unassembled WGS sequence"/>
</dbReference>
<sequence>MSTHIPSPEHRLSKDAVKVWLISDALLNIIGFVVLGILFYLDYRYDWYPWVYWVLIAITILSIISSIWSLIKPFLLYKNWRYGVDEQFLQLKSGAWKEMHQLVPMTKIQSVSTVQGPLLRKYGLCSISIETMGSSHSIPALPKEVAVALRNQIAQYAKVGEVDRL</sequence>
<dbReference type="RefSeq" id="WP_085492496.1">
    <property type="nucleotide sequence ID" value="NZ_FXAZ01000001.1"/>
</dbReference>
<reference evidence="3 4" key="1">
    <citation type="submission" date="2017-04" db="EMBL/GenBank/DDBJ databases">
        <authorList>
            <person name="Afonso C.L."/>
            <person name="Miller P.J."/>
            <person name="Scott M.A."/>
            <person name="Spackman E."/>
            <person name="Goraichik I."/>
            <person name="Dimitrov K.M."/>
            <person name="Suarez D.L."/>
            <person name="Swayne D.E."/>
        </authorList>
    </citation>
    <scope>NUCLEOTIDE SEQUENCE [LARGE SCALE GENOMIC DNA]</scope>
    <source>
        <strain evidence="3 4">11</strain>
    </source>
</reference>
<organism evidence="3 4">
    <name type="scientific">Paenibacillus aquistagni</name>
    <dbReference type="NCBI Taxonomy" id="1852522"/>
    <lineage>
        <taxon>Bacteria</taxon>
        <taxon>Bacillati</taxon>
        <taxon>Bacillota</taxon>
        <taxon>Bacilli</taxon>
        <taxon>Bacillales</taxon>
        <taxon>Paenibacillaceae</taxon>
        <taxon>Paenibacillus</taxon>
    </lineage>
</organism>
<dbReference type="EMBL" id="FXAZ01000001">
    <property type="protein sequence ID" value="SMG10604.1"/>
    <property type="molecule type" value="Genomic_DNA"/>
</dbReference>
<dbReference type="PANTHER" id="PTHR34473:SF2">
    <property type="entry name" value="UPF0699 TRANSMEMBRANE PROTEIN YDBT"/>
    <property type="match status" value="1"/>
</dbReference>
<keyword evidence="1" id="KW-0472">Membrane</keyword>
<dbReference type="PANTHER" id="PTHR34473">
    <property type="entry name" value="UPF0699 TRANSMEMBRANE PROTEIN YDBS"/>
    <property type="match status" value="1"/>
</dbReference>
<dbReference type="Pfam" id="PF03703">
    <property type="entry name" value="bPH_2"/>
    <property type="match status" value="1"/>
</dbReference>
<accession>A0A1X7I8B1</accession>
<dbReference type="OrthoDB" id="1750577at2"/>
<dbReference type="AlphaFoldDB" id="A0A1X7I8B1"/>
<feature type="domain" description="YdbS-like PH" evidence="2">
    <location>
        <begin position="77"/>
        <end position="153"/>
    </location>
</feature>
<name>A0A1X7I8B1_9BACL</name>
<dbReference type="STRING" id="1852522.SAMN06295960_0199"/>